<name>A0ACB9N284_9MYRT</name>
<proteinExistence type="predicted"/>
<keyword evidence="2" id="KW-1185">Reference proteome</keyword>
<evidence type="ECO:0000313" key="2">
    <source>
        <dbReference type="Proteomes" id="UP001057402"/>
    </source>
</evidence>
<dbReference type="EMBL" id="CM042887">
    <property type="protein sequence ID" value="KAI4329927.1"/>
    <property type="molecule type" value="Genomic_DNA"/>
</dbReference>
<accession>A0ACB9N284</accession>
<comment type="caution">
    <text evidence="1">The sequence shown here is derived from an EMBL/GenBank/DDBJ whole genome shotgun (WGS) entry which is preliminary data.</text>
</comment>
<protein>
    <submittedName>
        <fullName evidence="1">Uncharacterized protein</fullName>
    </submittedName>
</protein>
<gene>
    <name evidence="1" type="ORF">MLD38_028255</name>
</gene>
<evidence type="ECO:0000313" key="1">
    <source>
        <dbReference type="EMBL" id="KAI4329927.1"/>
    </source>
</evidence>
<dbReference type="Proteomes" id="UP001057402">
    <property type="component" value="Chromosome 8"/>
</dbReference>
<reference evidence="2" key="1">
    <citation type="journal article" date="2023" name="Front. Plant Sci.">
        <title>Chromosomal-level genome assembly of Melastoma candidum provides insights into trichome evolution.</title>
        <authorList>
            <person name="Zhong Y."/>
            <person name="Wu W."/>
            <person name="Sun C."/>
            <person name="Zou P."/>
            <person name="Liu Y."/>
            <person name="Dai S."/>
            <person name="Zhou R."/>
        </authorList>
    </citation>
    <scope>NUCLEOTIDE SEQUENCE [LARGE SCALE GENOMIC DNA]</scope>
</reference>
<sequence length="134" mass="14714">MGYAQPVRGPACSRKSTYCSSVYGHCQTVGQTMHEVNLNPAAENVNYPVAMDIRELVSLDDVMEELGLGPRAYSLSMIIACKNKESTDFKSIGRNHEAPSPGDHRRLFLPWRLSPIIAIALLTSLTVVVLVGIR</sequence>
<organism evidence="1 2">
    <name type="scientific">Melastoma candidum</name>
    <dbReference type="NCBI Taxonomy" id="119954"/>
    <lineage>
        <taxon>Eukaryota</taxon>
        <taxon>Viridiplantae</taxon>
        <taxon>Streptophyta</taxon>
        <taxon>Embryophyta</taxon>
        <taxon>Tracheophyta</taxon>
        <taxon>Spermatophyta</taxon>
        <taxon>Magnoliopsida</taxon>
        <taxon>eudicotyledons</taxon>
        <taxon>Gunneridae</taxon>
        <taxon>Pentapetalae</taxon>
        <taxon>rosids</taxon>
        <taxon>malvids</taxon>
        <taxon>Myrtales</taxon>
        <taxon>Melastomataceae</taxon>
        <taxon>Melastomatoideae</taxon>
        <taxon>Melastomateae</taxon>
        <taxon>Melastoma</taxon>
    </lineage>
</organism>